<name>A0AAW5Z8D8_ECOLX</name>
<evidence type="ECO:0000313" key="5">
    <source>
        <dbReference type="Proteomes" id="UP001211064"/>
    </source>
</evidence>
<dbReference type="PANTHER" id="PTHR43479">
    <property type="entry name" value="ACREF/ENVCD OPERON REPRESSOR-RELATED"/>
    <property type="match status" value="1"/>
</dbReference>
<evidence type="ECO:0000256" key="2">
    <source>
        <dbReference type="PROSITE-ProRule" id="PRU00335"/>
    </source>
</evidence>
<dbReference type="InterPro" id="IPR001647">
    <property type="entry name" value="HTH_TetR"/>
</dbReference>
<dbReference type="RefSeq" id="WP_223350500.1">
    <property type="nucleotide sequence ID" value="NZ_AP019189.1"/>
</dbReference>
<dbReference type="PANTHER" id="PTHR43479:SF11">
    <property type="entry name" value="ACREF_ENVCD OPERON REPRESSOR-RELATED"/>
    <property type="match status" value="1"/>
</dbReference>
<comment type="caution">
    <text evidence="4">The sequence shown here is derived from an EMBL/GenBank/DDBJ whole genome shotgun (WGS) entry which is preliminary data.</text>
</comment>
<accession>A0AAW5Z8D8</accession>
<dbReference type="InterPro" id="IPR050624">
    <property type="entry name" value="HTH-type_Tx_Regulator"/>
</dbReference>
<dbReference type="AlphaFoldDB" id="A0AAW5Z8D8"/>
<dbReference type="GO" id="GO:0003677">
    <property type="term" value="F:DNA binding"/>
    <property type="evidence" value="ECO:0007669"/>
    <property type="project" value="UniProtKB-UniRule"/>
</dbReference>
<gene>
    <name evidence="4" type="ORF">NY836_18650</name>
</gene>
<evidence type="ECO:0000313" key="4">
    <source>
        <dbReference type="EMBL" id="MDA4179361.1"/>
    </source>
</evidence>
<dbReference type="Pfam" id="PF00440">
    <property type="entry name" value="TetR_N"/>
    <property type="match status" value="1"/>
</dbReference>
<dbReference type="EMBL" id="JANWOR010000586">
    <property type="protein sequence ID" value="MDA4179361.1"/>
    <property type="molecule type" value="Genomic_DNA"/>
</dbReference>
<dbReference type="SUPFAM" id="SSF46689">
    <property type="entry name" value="Homeodomain-like"/>
    <property type="match status" value="1"/>
</dbReference>
<organism evidence="4 5">
    <name type="scientific">Escherichia coli</name>
    <dbReference type="NCBI Taxonomy" id="562"/>
    <lineage>
        <taxon>Bacteria</taxon>
        <taxon>Pseudomonadati</taxon>
        <taxon>Pseudomonadota</taxon>
        <taxon>Gammaproteobacteria</taxon>
        <taxon>Enterobacterales</taxon>
        <taxon>Enterobacteriaceae</taxon>
        <taxon>Escherichia</taxon>
    </lineage>
</organism>
<proteinExistence type="predicted"/>
<dbReference type="PRINTS" id="PR00455">
    <property type="entry name" value="HTHTETR"/>
</dbReference>
<sequence length="223" mass="26078">MSMEISTVVRHTKFAAEETRKQILDAAEFCFCETGFSKTTLEMIAVRAGCTRGAIYWYFNEKKDLLRQVIERVPLSLFDELTAIKNGRVSEPVKAMYRCLSRSLIKLQYNVHLRNVIYIVFFCEECPDDIRINFLQKMVDVNNFVKLLCYIFEKGKLYREICSEIRSEALAFLLFSLFTGVVRSCILQPDNKSLFREGCIVLELTQSTFTGIDKNERYYKKQR</sequence>
<feature type="DNA-binding region" description="H-T-H motif" evidence="2">
    <location>
        <begin position="40"/>
        <end position="59"/>
    </location>
</feature>
<dbReference type="InterPro" id="IPR009057">
    <property type="entry name" value="Homeodomain-like_sf"/>
</dbReference>
<feature type="domain" description="HTH tetR-type" evidence="3">
    <location>
        <begin position="17"/>
        <end position="77"/>
    </location>
</feature>
<dbReference type="PROSITE" id="PS50977">
    <property type="entry name" value="HTH_TETR_2"/>
    <property type="match status" value="1"/>
</dbReference>
<protein>
    <submittedName>
        <fullName evidence="4">TetR/AcrR family transcriptional regulator</fullName>
    </submittedName>
</protein>
<keyword evidence="1 2" id="KW-0238">DNA-binding</keyword>
<evidence type="ECO:0000256" key="1">
    <source>
        <dbReference type="ARBA" id="ARBA00023125"/>
    </source>
</evidence>
<dbReference type="Gene3D" id="1.10.357.10">
    <property type="entry name" value="Tetracycline Repressor, domain 2"/>
    <property type="match status" value="1"/>
</dbReference>
<dbReference type="Proteomes" id="UP001211064">
    <property type="component" value="Unassembled WGS sequence"/>
</dbReference>
<reference evidence="4" key="1">
    <citation type="submission" date="2022-08" db="EMBL/GenBank/DDBJ databases">
        <title>Genome sequencing of human pathogens.</title>
        <authorList>
            <person name="Cao X."/>
        </authorList>
    </citation>
    <scope>NUCLEOTIDE SEQUENCE</scope>
    <source>
        <strain evidence="4">EC16126</strain>
    </source>
</reference>
<evidence type="ECO:0000259" key="3">
    <source>
        <dbReference type="PROSITE" id="PS50977"/>
    </source>
</evidence>